<dbReference type="GeneID" id="140707631"/>
<dbReference type="Proteomes" id="UP001652642">
    <property type="component" value="Chromosome 5"/>
</dbReference>
<reference evidence="4" key="1">
    <citation type="submission" date="2025-08" db="UniProtKB">
        <authorList>
            <consortium name="RefSeq"/>
        </authorList>
    </citation>
    <scope>IDENTIFICATION</scope>
</reference>
<dbReference type="InterPro" id="IPR052303">
    <property type="entry name" value="CEFIP"/>
</dbReference>
<evidence type="ECO:0000313" key="4">
    <source>
        <dbReference type="RefSeq" id="XP_072857981.1"/>
    </source>
</evidence>
<feature type="compositionally biased region" description="Polar residues" evidence="1">
    <location>
        <begin position="300"/>
        <end position="355"/>
    </location>
</feature>
<sequence>MEAVTKSPAEQITVQKGNVGESCRGVMKQHSQEPSTSSSEESKYVEIYDFPGGRGESPQTLKLTLAGNGNKVAFIRPKNGPCGITEVNRLANNMLADESGNRESQDYKSKMEGSLSPMGMKAGEVGGSITGTSSEGSENTLCPSISNIQLYTNGCSESSSSSCPSPVEKTGCFPKMDDLGRGGKTSSSSFGYDSDEDDDADCKEICMTNQRGGCRRASQLLQPAAQSNTIENSNNNDEAHYITTHEIQLSEVDHDMDFDYGLASRWDFEDNNVIYSFVDYASFGSEETLADTQTEEDNSCYLSTTTSDPNNQTDSIDNTSSTEIVSINSENDTPSTDKCASSEESQSKNLSNMSENSAGQILLSIKPTSRAINEPSNQHEKQNIVYAAKHEGDMSLCVSTAHERNASLKQDVFHDYAKKFIAVPARLQTKCGAIRARELGGYSSGASSVVSELDDADKEVRSLTARAFRSLAYPYFDTLNLSSSESSTSLSDHNLGINRWSTYLDLKCGSLGQKAEQNLFKSTTASAAWNRSTGTKTSSDQFYIHSNKSQTKALEFVVSKLDGEITHVETPACFEKRIQSGSRVVTLLETLNFSSNNNGGVPRPAKPSENAAVGSSCTDEVTEILPKELGNEACKQTRVAAETMEGTQKKSKFASSLLKNVISKKMQLEHEFKMERGEITDTTYSGMSTSLSSKEVDSTVKEKFKDGGLQRQNSRYSEGSSDYTILTGDDLGEFFDSKSTTSKPSTPREGNISLDRSLSETFIEETCKIKDSASETLKATFLRSQNSAFRTWKEKEAEKKEEKAPVGKLKISSKGDWKADLGEISVGKSTKMSRLFVPNIQQTTKEKQSSMQVTKYCSAANAAAQTAIATTMLKPKPPEIKISLGSVQQNKDPSFNIAKLLTPKIVGSIPNFFKTVEDTRCQPQKQFKGESMDKVPQFQVRDVRESKPKVQGPIHQVRDVRKLIKSNYGHESGDNNSDRASVNSEQGNSEQKPRQLVAAGIPRPLSPMVITCQAVSNSKEDKKFSKTSEVGAKANSGGKMLPSNQDGTILVHRTSGRLPVATIAPNKSDPRQPAVLKIVSKTSVPWRQQSHPQPTTVEKSNKVGPLVATREEESPPEELTKAPVTVNHQALEKLTAAVRSMEELYSFNKNEWKRKSDPLPITDSHVLSLIASEEGATGDMPNAREESATGAKAGDPEAGQAGGFAASPSSIPNSRSAPERPPRGRTANPTKQADKVSAKTAAFESLALARDRPRGPGFRGEATAAAATAAAGPAEKGRAPVVPRSTFTFNAQAQKAKAPPPEPSPPPLSRGLKGQSRPRSIKLFGDRQQGGFAEADKGPKPVAPDCGNYLAIPLKTSSGEQPGTAASGDGEGRPGLVSAASTAAALFSHQPYSSGGNPTGSNQATLPQQPGDRSRGPATASAAPQAQPPPPPQPQAAAAAPQLEMSAAPIFPQALSLAAAAAALTGAAAQPAPLLCFSPPMPTAAAEPSAFPQTQRKVLLDLSTGQCYLVDTPVQQPPQKRRLFDPETGQYVEVPLPAQQPPPPAAVAPMTLPMSPLALGTAAGTYGAPAAAYMIYPGFLPAVLPAGALQGQLAQQPTGELSAVAPSSPGADSPYYMPTGKSVQQLQPQPAAPGEGKAPLISITSQPLGPRIVAPPSFDGTTMRFVVEHR</sequence>
<feature type="compositionally biased region" description="Polar residues" evidence="1">
    <location>
        <begin position="1390"/>
        <end position="1408"/>
    </location>
</feature>
<feature type="region of interest" description="Disordered" evidence="1">
    <location>
        <begin position="1"/>
        <end position="42"/>
    </location>
</feature>
<name>A0ABM5GJY9_9SAUR</name>
<feature type="compositionally biased region" description="Low complexity" evidence="1">
    <location>
        <begin position="1259"/>
        <end position="1274"/>
    </location>
</feature>
<dbReference type="PANTHER" id="PTHR33775:SF4">
    <property type="entry name" value="CHROMOSOME 4 OPEN READING FRAME 54"/>
    <property type="match status" value="1"/>
</dbReference>
<dbReference type="Pfam" id="PF15232">
    <property type="entry name" value="DUF4585"/>
    <property type="match status" value="1"/>
</dbReference>
<protein>
    <submittedName>
        <fullName evidence="4">Uncharacterized protein C4orf54 homolog</fullName>
    </submittedName>
</protein>
<evidence type="ECO:0000313" key="3">
    <source>
        <dbReference type="Proteomes" id="UP001652642"/>
    </source>
</evidence>
<feature type="compositionally biased region" description="Polar residues" evidence="1">
    <location>
        <begin position="978"/>
        <end position="990"/>
    </location>
</feature>
<keyword evidence="3" id="KW-1185">Reference proteome</keyword>
<gene>
    <name evidence="4" type="primary">C5H4orf54</name>
</gene>
<evidence type="ECO:0000259" key="2">
    <source>
        <dbReference type="Pfam" id="PF15232"/>
    </source>
</evidence>
<feature type="compositionally biased region" description="Polar residues" evidence="1">
    <location>
        <begin position="1207"/>
        <end position="1216"/>
    </location>
</feature>
<organism evidence="3 4">
    <name type="scientific">Pogona vitticeps</name>
    <name type="common">central bearded dragon</name>
    <dbReference type="NCBI Taxonomy" id="103695"/>
    <lineage>
        <taxon>Eukaryota</taxon>
        <taxon>Metazoa</taxon>
        <taxon>Chordata</taxon>
        <taxon>Craniata</taxon>
        <taxon>Vertebrata</taxon>
        <taxon>Euteleostomi</taxon>
        <taxon>Lepidosauria</taxon>
        <taxon>Squamata</taxon>
        <taxon>Bifurcata</taxon>
        <taxon>Unidentata</taxon>
        <taxon>Episquamata</taxon>
        <taxon>Toxicofera</taxon>
        <taxon>Iguania</taxon>
        <taxon>Acrodonta</taxon>
        <taxon>Agamidae</taxon>
        <taxon>Amphibolurinae</taxon>
        <taxon>Pogona</taxon>
    </lineage>
</organism>
<feature type="domain" description="DUF4585" evidence="2">
    <location>
        <begin position="1491"/>
        <end position="1562"/>
    </location>
</feature>
<proteinExistence type="predicted"/>
<feature type="region of interest" description="Disordered" evidence="1">
    <location>
        <begin position="1599"/>
        <end position="1637"/>
    </location>
</feature>
<feature type="region of interest" description="Disordered" evidence="1">
    <location>
        <begin position="289"/>
        <end position="355"/>
    </location>
</feature>
<feature type="compositionally biased region" description="Pro residues" evidence="1">
    <location>
        <begin position="1298"/>
        <end position="1308"/>
    </location>
</feature>
<feature type="region of interest" description="Disordered" evidence="1">
    <location>
        <begin position="1018"/>
        <end position="1045"/>
    </location>
</feature>
<feature type="region of interest" description="Disordered" evidence="1">
    <location>
        <begin position="1173"/>
        <end position="1441"/>
    </location>
</feature>
<accession>A0ABM5GJY9</accession>
<dbReference type="RefSeq" id="XP_072857981.1">
    <property type="nucleotide sequence ID" value="XM_073001880.1"/>
</dbReference>
<evidence type="ECO:0000256" key="1">
    <source>
        <dbReference type="SAM" id="MobiDB-lite"/>
    </source>
</evidence>
<feature type="region of interest" description="Disordered" evidence="1">
    <location>
        <begin position="967"/>
        <end position="994"/>
    </location>
</feature>
<dbReference type="PANTHER" id="PTHR33775">
    <property type="entry name" value="CARDIAC-ENRICHED FHL2-INTERACTING PROTEIN-RELATED"/>
    <property type="match status" value="1"/>
</dbReference>
<feature type="region of interest" description="Disordered" evidence="1">
    <location>
        <begin position="941"/>
        <end position="960"/>
    </location>
</feature>
<dbReference type="InterPro" id="IPR027838">
    <property type="entry name" value="DUF4585"/>
</dbReference>